<keyword evidence="1" id="KW-1133">Transmembrane helix</keyword>
<sequence length="258" mass="29325">MKINNMQVELGQKIIDKIKADSLSPKPRWHFLVREWLVWMMGALALIVGAASVSVMRYLAENSSWAVQAPYGQTFAGWLLLSLPYFWLFLLGLFLWLFYYNLKHTKRGYRYPMIYVAGIALFGSILLGLAFYTLGVGSAIDGVLGRKAPLYAHVFNPHIDFWSAPEEGRLAGLVVAHVEGEDTFRLIDRKRGEWIVTYNPRDDIFVVVGQPLRAMGTISGEQSFEAVRIMRMRPGREYFQRFGPTVISVSGSGMHRNK</sequence>
<keyword evidence="1" id="KW-0812">Transmembrane</keyword>
<evidence type="ECO:0000313" key="3">
    <source>
        <dbReference type="Proteomes" id="UP000233325"/>
    </source>
</evidence>
<feature type="transmembrane region" description="Helical" evidence="1">
    <location>
        <begin position="75"/>
        <end position="100"/>
    </location>
</feature>
<feature type="transmembrane region" description="Helical" evidence="1">
    <location>
        <begin position="36"/>
        <end position="55"/>
    </location>
</feature>
<name>A0A2N2DY13_9BACT</name>
<feature type="transmembrane region" description="Helical" evidence="1">
    <location>
        <begin position="112"/>
        <end position="134"/>
    </location>
</feature>
<dbReference type="AlphaFoldDB" id="A0A2N2DY13"/>
<evidence type="ECO:0000256" key="1">
    <source>
        <dbReference type="SAM" id="Phobius"/>
    </source>
</evidence>
<dbReference type="Proteomes" id="UP000233325">
    <property type="component" value="Unassembled WGS sequence"/>
</dbReference>
<dbReference type="EMBL" id="PHAH01000047">
    <property type="protein sequence ID" value="PKM87347.1"/>
    <property type="molecule type" value="Genomic_DNA"/>
</dbReference>
<proteinExistence type="predicted"/>
<organism evidence="2 3">
    <name type="scientific">Candidatus Falkowbacteria bacterium HGW-Falkowbacteria-2</name>
    <dbReference type="NCBI Taxonomy" id="2013769"/>
    <lineage>
        <taxon>Bacteria</taxon>
        <taxon>Candidatus Falkowiibacteriota</taxon>
    </lineage>
</organism>
<protein>
    <submittedName>
        <fullName evidence="2">Uncharacterized protein</fullName>
    </submittedName>
</protein>
<comment type="caution">
    <text evidence="2">The sequence shown here is derived from an EMBL/GenBank/DDBJ whole genome shotgun (WGS) entry which is preliminary data.</text>
</comment>
<reference evidence="2 3" key="1">
    <citation type="journal article" date="2017" name="ISME J.">
        <title>Potential for microbial H2 and metal transformations associated with novel bacteria and archaea in deep terrestrial subsurface sediments.</title>
        <authorList>
            <person name="Hernsdorf A.W."/>
            <person name="Amano Y."/>
            <person name="Miyakawa K."/>
            <person name="Ise K."/>
            <person name="Suzuki Y."/>
            <person name="Anantharaman K."/>
            <person name="Probst A."/>
            <person name="Burstein D."/>
            <person name="Thomas B.C."/>
            <person name="Banfield J.F."/>
        </authorList>
    </citation>
    <scope>NUCLEOTIDE SEQUENCE [LARGE SCALE GENOMIC DNA]</scope>
    <source>
        <strain evidence="2">HGW-Falkowbacteria-2</strain>
    </source>
</reference>
<accession>A0A2N2DY13</accession>
<keyword evidence="1" id="KW-0472">Membrane</keyword>
<evidence type="ECO:0000313" key="2">
    <source>
        <dbReference type="EMBL" id="PKM87347.1"/>
    </source>
</evidence>
<gene>
    <name evidence="2" type="ORF">CVU83_03110</name>
</gene>